<dbReference type="AlphaFoldDB" id="A0A2N1J6V2"/>
<gene>
    <name evidence="4" type="ORF">MVES_003799</name>
</gene>
<dbReference type="Pfam" id="PF10354">
    <property type="entry name" value="BMT5-like"/>
    <property type="match status" value="1"/>
</dbReference>
<dbReference type="GO" id="GO:0070475">
    <property type="term" value="P:rRNA base methylation"/>
    <property type="evidence" value="ECO:0007669"/>
    <property type="project" value="InterPro"/>
</dbReference>
<feature type="transmembrane region" description="Helical" evidence="2">
    <location>
        <begin position="6"/>
        <end position="23"/>
    </location>
</feature>
<evidence type="ECO:0000313" key="5">
    <source>
        <dbReference type="Proteomes" id="UP000232875"/>
    </source>
</evidence>
<dbReference type="GO" id="GO:0005737">
    <property type="term" value="C:cytoplasm"/>
    <property type="evidence" value="ECO:0007669"/>
    <property type="project" value="TreeGrafter"/>
</dbReference>
<name>A0A2N1J6V2_9BASI</name>
<organism evidence="4 5">
    <name type="scientific">Malassezia vespertilionis</name>
    <dbReference type="NCBI Taxonomy" id="2020962"/>
    <lineage>
        <taxon>Eukaryota</taxon>
        <taxon>Fungi</taxon>
        <taxon>Dikarya</taxon>
        <taxon>Basidiomycota</taxon>
        <taxon>Ustilaginomycotina</taxon>
        <taxon>Malasseziomycetes</taxon>
        <taxon>Malasseziales</taxon>
        <taxon>Malasseziaceae</taxon>
        <taxon>Malassezia</taxon>
    </lineage>
</organism>
<keyword evidence="2" id="KW-1133">Transmembrane helix</keyword>
<dbReference type="OrthoDB" id="273345at2759"/>
<evidence type="ECO:0000256" key="2">
    <source>
        <dbReference type="SAM" id="Phobius"/>
    </source>
</evidence>
<feature type="compositionally biased region" description="Basic and acidic residues" evidence="1">
    <location>
        <begin position="346"/>
        <end position="355"/>
    </location>
</feature>
<protein>
    <recommendedName>
        <fullName evidence="3">25S rRNA (uridine-N(3))-methyltransferase BMT5-like domain-containing protein</fullName>
    </recommendedName>
</protein>
<feature type="transmembrane region" description="Helical" evidence="2">
    <location>
        <begin position="301"/>
        <end position="326"/>
    </location>
</feature>
<evidence type="ECO:0000259" key="3">
    <source>
        <dbReference type="Pfam" id="PF10354"/>
    </source>
</evidence>
<dbReference type="InterPro" id="IPR019446">
    <property type="entry name" value="BMT5-like"/>
</dbReference>
<keyword evidence="2" id="KW-0472">Membrane</keyword>
<accession>A0A2N1J6V2</accession>
<feature type="compositionally biased region" description="Basic and acidic residues" evidence="1">
    <location>
        <begin position="649"/>
        <end position="669"/>
    </location>
</feature>
<dbReference type="PANTHER" id="PTHR11538:SF26">
    <property type="entry name" value="FERREDOXIN-FOLD ANTICODON-BINDING DOMAIN-CONTAINING PROTEIN 1"/>
    <property type="match status" value="1"/>
</dbReference>
<keyword evidence="2" id="KW-0812">Transmembrane</keyword>
<dbReference type="Proteomes" id="UP000232875">
    <property type="component" value="Unassembled WGS sequence"/>
</dbReference>
<keyword evidence="5" id="KW-1185">Reference proteome</keyword>
<reference evidence="4 5" key="1">
    <citation type="submission" date="2017-10" db="EMBL/GenBank/DDBJ databases">
        <title>A novel species of cold-tolerant Malassezia isolated from bats.</title>
        <authorList>
            <person name="Lorch J.M."/>
            <person name="Palmer J.M."/>
            <person name="Vanderwolf K.J."/>
            <person name="Schmidt K.Z."/>
            <person name="Verant M.L."/>
            <person name="Weller T.J."/>
            <person name="Blehert D.S."/>
        </authorList>
    </citation>
    <scope>NUCLEOTIDE SEQUENCE [LARGE SCALE GENOMIC DNA]</scope>
    <source>
        <strain evidence="4 5">NWHC:44797-103</strain>
    </source>
</reference>
<feature type="region of interest" description="Disordered" evidence="1">
    <location>
        <begin position="521"/>
        <end position="542"/>
    </location>
</feature>
<evidence type="ECO:0000256" key="1">
    <source>
        <dbReference type="SAM" id="MobiDB-lite"/>
    </source>
</evidence>
<proteinExistence type="predicted"/>
<feature type="region of interest" description="Disordered" evidence="1">
    <location>
        <begin position="649"/>
        <end position="672"/>
    </location>
</feature>
<evidence type="ECO:0000313" key="4">
    <source>
        <dbReference type="EMBL" id="PKI82286.1"/>
    </source>
</evidence>
<dbReference type="PANTHER" id="PTHR11538">
    <property type="entry name" value="PHENYLALANYL-TRNA SYNTHETASE"/>
    <property type="match status" value="1"/>
</dbReference>
<sequence>MDVPVVLFFALGGALCWYAAYAMRPVVWDVTHYIAHFIAGLFRCIVCINPMVDENATATTGVFTALLRSVVDEALRLMGLELCVIVVIALAWKEQHERLIDPPARLLEACWVAIDDPRFPIALWLGAGWGMAEVVAGTCQLGKFLPMFRILESPSPRLGEGDLLGDYVYQEDEDEEEHLSTNNQGSGDEEELDLDELILIREKTELEEQLGELLENVSPVTIALWRIDSVLWNVGSTLVLASSMTYAQGCSSDTSPIGQAKPYAFLPFPSLRSMQATLLALVAIHTVAATIWMLALPHLRLLSVTYTSMLIGLALLSAGLGLWGALLRGKGKLRTALAQHNARRQQRQDETRRAQIQESQLKKKVAVPKRRHVLPFAQDDSILLVGEGNFSFALSLLRMPHLHPPHQILATSYDTEDEVCKKYPDAPAILAEIRALAGGHADSILAFGVDAGALQKCELVTGKAHTDPRRWSKVWFGFPHVGAGHKDEHRNVLANQVLILRFLVSVAPYLTRGPLPTYASRTTRKINSESDSDDDENPADAEQETVPLASRYQLFTPPVRQGSVLITLRNAVPYTLWNVPMLAKRLRSVLAPTLAAAPPLPKGMHAPTIDDVDRRAAQYAQWRSFEFHPGDWAGYSHRRTVGYIEGRSTSHNEDLLRQTAPDEKQEREMRRGRHVGTGECRTFEFGLHT</sequence>
<feature type="transmembrane region" description="Helical" evidence="2">
    <location>
        <begin position="276"/>
        <end position="295"/>
    </location>
</feature>
<dbReference type="EMBL" id="KZ454997">
    <property type="protein sequence ID" value="PKI82286.1"/>
    <property type="molecule type" value="Genomic_DNA"/>
</dbReference>
<feature type="region of interest" description="Disordered" evidence="1">
    <location>
        <begin position="340"/>
        <end position="361"/>
    </location>
</feature>
<dbReference type="GO" id="GO:0070042">
    <property type="term" value="F:rRNA (uridine-N3-)-methyltransferase activity"/>
    <property type="evidence" value="ECO:0007669"/>
    <property type="project" value="InterPro"/>
</dbReference>
<feature type="domain" description="25S rRNA (uridine-N(3))-methyltransferase BMT5-like" evidence="3">
    <location>
        <begin position="383"/>
        <end position="639"/>
    </location>
</feature>
<dbReference type="STRING" id="2020962.A0A2N1J6V2"/>
<feature type="compositionally biased region" description="Acidic residues" evidence="1">
    <location>
        <begin position="530"/>
        <end position="542"/>
    </location>
</feature>